<organism evidence="2 3">
    <name type="scientific">Phycomyces blakesleeanus (strain ATCC 8743b / DSM 1359 / FGSC 10004 / NBRC 33097 / NRRL 1555)</name>
    <dbReference type="NCBI Taxonomy" id="763407"/>
    <lineage>
        <taxon>Eukaryota</taxon>
        <taxon>Fungi</taxon>
        <taxon>Fungi incertae sedis</taxon>
        <taxon>Mucoromycota</taxon>
        <taxon>Mucoromycotina</taxon>
        <taxon>Mucoromycetes</taxon>
        <taxon>Mucorales</taxon>
        <taxon>Phycomycetaceae</taxon>
        <taxon>Phycomyces</taxon>
    </lineage>
</organism>
<dbReference type="EMBL" id="KV440983">
    <property type="protein sequence ID" value="OAD72605.1"/>
    <property type="molecule type" value="Genomic_DNA"/>
</dbReference>
<dbReference type="GeneID" id="28994840"/>
<dbReference type="AlphaFoldDB" id="A0A162X5L1"/>
<dbReference type="VEuPathDB" id="FungiDB:PHYBLDRAFT_159181"/>
<dbReference type="InParanoid" id="A0A162X5L1"/>
<reference evidence="3" key="1">
    <citation type="submission" date="2015-06" db="EMBL/GenBank/DDBJ databases">
        <title>Expansion of signal transduction pathways in fungi by whole-genome duplication.</title>
        <authorList>
            <consortium name="DOE Joint Genome Institute"/>
            <person name="Corrochano L.M."/>
            <person name="Kuo A."/>
            <person name="Marcet-Houben M."/>
            <person name="Polaino S."/>
            <person name="Salamov A."/>
            <person name="Villalobos J.M."/>
            <person name="Alvarez M.I."/>
            <person name="Avalos J."/>
            <person name="Benito E.P."/>
            <person name="Benoit I."/>
            <person name="Burger G."/>
            <person name="Camino L.P."/>
            <person name="Canovas D."/>
            <person name="Cerda-Olmedo E."/>
            <person name="Cheng J.-F."/>
            <person name="Dominguez A."/>
            <person name="Elias M."/>
            <person name="Eslava A.P."/>
            <person name="Glaser F."/>
            <person name="Grimwood J."/>
            <person name="Gutierrez G."/>
            <person name="Heitman J."/>
            <person name="Henrissat B."/>
            <person name="Iturriaga E.A."/>
            <person name="Lang B.F."/>
            <person name="Lavin J.L."/>
            <person name="Lee S."/>
            <person name="Li W."/>
            <person name="Lindquist E."/>
            <person name="Lopez-Garcia S."/>
            <person name="Luque E.M."/>
            <person name="Marcos A.T."/>
            <person name="Martin J."/>
            <person name="McCluskey K."/>
            <person name="Medina H.R."/>
            <person name="Miralles-Duran A."/>
            <person name="Miyazaki A."/>
            <person name="Munoz-Torres E."/>
            <person name="Oguiza J.A."/>
            <person name="Ohm R."/>
            <person name="Olmedo M."/>
            <person name="Orejas M."/>
            <person name="Ortiz-Castellanos L."/>
            <person name="Pisabarro A.G."/>
            <person name="Rodriguez-Romero J."/>
            <person name="Ruiz-Herrera J."/>
            <person name="Ruiz-Vazquez R."/>
            <person name="Sanz C."/>
            <person name="Schackwitz W."/>
            <person name="Schmutz J."/>
            <person name="Shahriari M."/>
            <person name="Shelest E."/>
            <person name="Silva-Franco F."/>
            <person name="Soanes D."/>
            <person name="Syed K."/>
            <person name="Tagua V.G."/>
            <person name="Talbot N.J."/>
            <person name="Thon M."/>
            <person name="De vries R.P."/>
            <person name="Wiebenga A."/>
            <person name="Yadav J.S."/>
            <person name="Braun E.L."/>
            <person name="Baker S."/>
            <person name="Garre V."/>
            <person name="Horwitz B."/>
            <person name="Torres-Martinez S."/>
            <person name="Idnurm A."/>
            <person name="Herrera-Estrella A."/>
            <person name="Gabaldon T."/>
            <person name="Grigoriev I.V."/>
        </authorList>
    </citation>
    <scope>NUCLEOTIDE SEQUENCE [LARGE SCALE GENOMIC DNA]</scope>
    <source>
        <strain evidence="3">NRRL 1555(-)</strain>
    </source>
</reference>
<gene>
    <name evidence="2" type="ORF">PHYBLDRAFT_159181</name>
</gene>
<evidence type="ECO:0000256" key="1">
    <source>
        <dbReference type="SAM" id="MobiDB-lite"/>
    </source>
</evidence>
<dbReference type="RefSeq" id="XP_018290645.1">
    <property type="nucleotide sequence ID" value="XM_018433934.1"/>
</dbReference>
<name>A0A162X5L1_PHYB8</name>
<feature type="region of interest" description="Disordered" evidence="1">
    <location>
        <begin position="1"/>
        <end position="150"/>
    </location>
</feature>
<keyword evidence="3" id="KW-1185">Reference proteome</keyword>
<evidence type="ECO:0000313" key="3">
    <source>
        <dbReference type="Proteomes" id="UP000077315"/>
    </source>
</evidence>
<proteinExistence type="predicted"/>
<protein>
    <submittedName>
        <fullName evidence="2">Uncharacterized protein</fullName>
    </submittedName>
</protein>
<accession>A0A162X5L1</accession>
<dbReference type="Proteomes" id="UP000077315">
    <property type="component" value="Unassembled WGS sequence"/>
</dbReference>
<sequence>MPSRIGRLLSVKSDEKEGKRRPVSFAGTSAQQRPDGGLQRSDGSLLEPNRRYGHLIQPVATRTTPLPKQDVRVRRQSAPLVDRPEKLSGSNIGSGIGLGQRSAQKKNKTQDESKTQGQGQGQGQGQRNGDSKPPLSKNSALKGVKTVRVH</sequence>
<evidence type="ECO:0000313" key="2">
    <source>
        <dbReference type="EMBL" id="OAD72605.1"/>
    </source>
</evidence>